<dbReference type="InterPro" id="IPR001406">
    <property type="entry name" value="PsdUridine_synth_TruA"/>
</dbReference>
<evidence type="ECO:0000256" key="1">
    <source>
        <dbReference type="ARBA" id="ARBA00009375"/>
    </source>
</evidence>
<dbReference type="SUPFAM" id="SSF55120">
    <property type="entry name" value="Pseudouridine synthase"/>
    <property type="match status" value="1"/>
</dbReference>
<organism evidence="6 7">
    <name type="scientific">Aureococcus anophagefferens</name>
    <name type="common">Harmful bloom alga</name>
    <dbReference type="NCBI Taxonomy" id="44056"/>
    <lineage>
        <taxon>Eukaryota</taxon>
        <taxon>Sar</taxon>
        <taxon>Stramenopiles</taxon>
        <taxon>Ochrophyta</taxon>
        <taxon>Pelagophyceae</taxon>
        <taxon>Pelagomonadales</taxon>
        <taxon>Pelagomonadaceae</taxon>
        <taxon>Aureococcus</taxon>
    </lineage>
</organism>
<comment type="similarity">
    <text evidence="1">Belongs to the tRNA pseudouridine synthase TruA family.</text>
</comment>
<feature type="region of interest" description="Disordered" evidence="4">
    <location>
        <begin position="481"/>
        <end position="526"/>
    </location>
</feature>
<dbReference type="InterPro" id="IPR020095">
    <property type="entry name" value="PsdUridine_synth_TruA_C"/>
</dbReference>
<keyword evidence="7" id="KW-1185">Reference proteome</keyword>
<accession>A0ABR1G350</accession>
<keyword evidence="3" id="KW-0413">Isomerase</keyword>
<evidence type="ECO:0000256" key="3">
    <source>
        <dbReference type="ARBA" id="ARBA00023235"/>
    </source>
</evidence>
<proteinExistence type="inferred from homology"/>
<feature type="compositionally biased region" description="Basic and acidic residues" evidence="4">
    <location>
        <begin position="494"/>
        <end position="526"/>
    </location>
</feature>
<evidence type="ECO:0000313" key="7">
    <source>
        <dbReference type="Proteomes" id="UP001363151"/>
    </source>
</evidence>
<dbReference type="InterPro" id="IPR020097">
    <property type="entry name" value="PsdUridine_synth_TruA_a/b_dom"/>
</dbReference>
<dbReference type="InterPro" id="IPR020094">
    <property type="entry name" value="TruA/RsuA/RluB/E/F_N"/>
</dbReference>
<dbReference type="EMBL" id="JBBJCI010000141">
    <property type="protein sequence ID" value="KAK7242730.1"/>
    <property type="molecule type" value="Genomic_DNA"/>
</dbReference>
<keyword evidence="2" id="KW-0819">tRNA processing</keyword>
<evidence type="ECO:0000259" key="5">
    <source>
        <dbReference type="Pfam" id="PF01416"/>
    </source>
</evidence>
<evidence type="ECO:0000313" key="6">
    <source>
        <dbReference type="EMBL" id="KAK7242730.1"/>
    </source>
</evidence>
<feature type="region of interest" description="Disordered" evidence="4">
    <location>
        <begin position="918"/>
        <end position="941"/>
    </location>
</feature>
<sequence>MMRRTLVIAVVAAVAEQRHRCFTRPEDFDVGALNGRWSNRTGGGYDAAGVWRSTGDAVYASGNVSFGDLRCPLEGYTHACGSGLGVPPFNYSMVPVLAKDWADAPAPNGAGWRDDWLRNGELAWRKRLWEPARCDLPRFDGRALARALRGRTLRIDGDSTARQLFVAFACGIPRDLVAEYLPVWDNGKFGVRYRVGTGSSARLVDGSVVSYRAQRGVDPNLWRGPPPKRTNGAGPREIIVECTDLHEGAAKQKANVKSYAEKLLGADGPRRAEELAAHAWQISVQTSVQHFGHDTPGACAGDGSYTAEKQKLGGCKRCAEPNTHVQHEEERLAGLVATVTNAPLRDAGDAHPRTFYTDCTHYCLPGPQDAIAAQLAAVIVEFGNATNFYERVTQSPYWREKHAAMRAALAPAGAAGTYRPKGQHVCGKVKRFSEGQSQRQLFGRLRRRATTIARALLAIACLATVSRGLRGPVHRAVKLRGMSKRSAAEPLPEGAKRVAVDADQRDPSARDPRGLGDPSLRRDAGAGKRLPKRKLALLLGYRGANYYGLQKQSKESDLPTIELALQEALNRAGAVHEGNQGDLSKIGWSRAARTDKRVSAARQVVSAKLEVENDDVPALLERLNGELPDDIKVFDAVRVIKGFNCKQSCDRRHYTYLLPTFLLAPDEAIDAAFDAVGYGSDRVADCRKRALAARAAGEHPTDWKLDDAAAAEVAQRLAPHRAAPTLLERLRGFLAAYVGTRKYHNFTNKLKPTDMAAQRFIVSFTADDPTYPSGDAADGAEWVKLDVVGQSFLMHMIRKMVAVAAEAARRDAGDPAAVLDGLTSDAEVNLQVMPGDGLYLGSPIFDTYNRFKASPPDRPKLEWDAGHAAHAAIEAFRLDVVESGIVQGGRAEALLPWVHHLWQLRVFGFALAPDGPPVPNTGRAFVEGDDDDDEEGRSSGI</sequence>
<reference evidence="6 7" key="1">
    <citation type="submission" date="2024-03" db="EMBL/GenBank/DDBJ databases">
        <title>Aureococcus anophagefferens CCMP1851 and Kratosvirus quantuckense: Draft genome of a second virus-susceptible host strain in the model system.</title>
        <authorList>
            <person name="Chase E."/>
            <person name="Truchon A.R."/>
            <person name="Schepens W."/>
            <person name="Wilhelm S.W."/>
        </authorList>
    </citation>
    <scope>NUCLEOTIDE SEQUENCE [LARGE SCALE GENOMIC DNA]</scope>
    <source>
        <strain evidence="6 7">CCMP1851</strain>
    </source>
</reference>
<gene>
    <name evidence="6" type="primary">PUS1</name>
    <name evidence="6" type="ORF">SO694_000164108</name>
</gene>
<evidence type="ECO:0000256" key="4">
    <source>
        <dbReference type="SAM" id="MobiDB-lite"/>
    </source>
</evidence>
<dbReference type="Gene3D" id="3.30.70.660">
    <property type="entry name" value="Pseudouridine synthase I, catalytic domain, C-terminal subdomain"/>
    <property type="match status" value="1"/>
</dbReference>
<dbReference type="Pfam" id="PF01416">
    <property type="entry name" value="PseudoU_synth_1"/>
    <property type="match status" value="1"/>
</dbReference>
<evidence type="ECO:0000256" key="2">
    <source>
        <dbReference type="ARBA" id="ARBA00022694"/>
    </source>
</evidence>
<protein>
    <submittedName>
        <fullName evidence="6">Pseudouridine synthase</fullName>
    </submittedName>
</protein>
<dbReference type="InterPro" id="IPR020103">
    <property type="entry name" value="PsdUridine_synth_cat_dom_sf"/>
</dbReference>
<dbReference type="Gene3D" id="3.30.70.580">
    <property type="entry name" value="Pseudouridine synthase I, catalytic domain, N-terminal subdomain"/>
    <property type="match status" value="1"/>
</dbReference>
<dbReference type="Proteomes" id="UP001363151">
    <property type="component" value="Unassembled WGS sequence"/>
</dbReference>
<dbReference type="PANTHER" id="PTHR11142">
    <property type="entry name" value="PSEUDOURIDYLATE SYNTHASE"/>
    <property type="match status" value="1"/>
</dbReference>
<name>A0ABR1G350_AURAN</name>
<dbReference type="PANTHER" id="PTHR11142:SF4">
    <property type="entry name" value="PSEUDOURIDYLATE SYNTHASE 1 HOMOLOG"/>
    <property type="match status" value="1"/>
</dbReference>
<comment type="caution">
    <text evidence="6">The sequence shown here is derived from an EMBL/GenBank/DDBJ whole genome shotgun (WGS) entry which is preliminary data.</text>
</comment>
<feature type="domain" description="Pseudouridine synthase I TruA alpha/beta" evidence="5">
    <location>
        <begin position="736"/>
        <end position="846"/>
    </location>
</feature>
<dbReference type="CDD" id="cd02568">
    <property type="entry name" value="PseudoU_synth_PUS1_PUS2"/>
    <property type="match status" value="1"/>
</dbReference>
<dbReference type="InterPro" id="IPR041708">
    <property type="entry name" value="PUS1/PUS2-like"/>
</dbReference>